<keyword evidence="6" id="KW-0411">Iron-sulfur</keyword>
<dbReference type="PANTHER" id="PTHR43020:SF2">
    <property type="entry name" value="MITOCHONDRIAL TRNA METHYLTHIOTRANSFERASE CDK5RAP1"/>
    <property type="match status" value="1"/>
</dbReference>
<accession>A0A3B0VDG0</accession>
<dbReference type="SFLD" id="SFLDG01082">
    <property type="entry name" value="B12-binding_domain_containing"/>
    <property type="match status" value="1"/>
</dbReference>
<dbReference type="InterPro" id="IPR002792">
    <property type="entry name" value="TRAM_dom"/>
</dbReference>
<organism evidence="10">
    <name type="scientific">hydrothermal vent metagenome</name>
    <dbReference type="NCBI Taxonomy" id="652676"/>
    <lineage>
        <taxon>unclassified sequences</taxon>
        <taxon>metagenomes</taxon>
        <taxon>ecological metagenomes</taxon>
    </lineage>
</organism>
<dbReference type="SFLD" id="SFLDF00273">
    <property type="entry name" value="(dimethylallyl)adenosine_tRNA"/>
    <property type="match status" value="1"/>
</dbReference>
<evidence type="ECO:0000313" key="10">
    <source>
        <dbReference type="EMBL" id="VAW38730.1"/>
    </source>
</evidence>
<evidence type="ECO:0000256" key="4">
    <source>
        <dbReference type="ARBA" id="ARBA00022723"/>
    </source>
</evidence>
<dbReference type="CDD" id="cd01335">
    <property type="entry name" value="Radical_SAM"/>
    <property type="match status" value="1"/>
</dbReference>
<dbReference type="GO" id="GO:0046872">
    <property type="term" value="F:metal ion binding"/>
    <property type="evidence" value="ECO:0007669"/>
    <property type="project" value="UniProtKB-KW"/>
</dbReference>
<evidence type="ECO:0000256" key="3">
    <source>
        <dbReference type="ARBA" id="ARBA00022691"/>
    </source>
</evidence>
<dbReference type="NCBIfam" id="TIGR00089">
    <property type="entry name" value="MiaB/RimO family radical SAM methylthiotransferase"/>
    <property type="match status" value="1"/>
</dbReference>
<dbReference type="InterPro" id="IPR058240">
    <property type="entry name" value="rSAM_sf"/>
</dbReference>
<protein>
    <submittedName>
        <fullName evidence="10">tRNA-i(6)A37 methylthiotransferase</fullName>
        <ecNumber evidence="10">2.8.4.3</ecNumber>
    </submittedName>
</protein>
<keyword evidence="5" id="KW-0408">Iron</keyword>
<evidence type="ECO:0000259" key="8">
    <source>
        <dbReference type="PROSITE" id="PS51449"/>
    </source>
</evidence>
<keyword evidence="2" id="KW-0004">4Fe-4S</keyword>
<dbReference type="InterPro" id="IPR013848">
    <property type="entry name" value="Methylthiotransferase_N"/>
</dbReference>
<sequence length="443" mass="48949">MKNNTTRKEKYVFIETFGCQMNVGDSERIISLLSESDFVETGEPEKADLILLNTCSVRDKAEQKVYSSAGRYRELKEAKPGLIIGISGCVAQQGGSALLKRMPYVDLVVGTHNVHRIAGIVEELRAGGARRSETELYDDLSPDEYALNTDSYKGKVKSFVNIMRGCNNFCTYCIVPYVRGREVSRSLIDIEQEVHALAGSGTKEITLVGQNVNSYAGEVSFPELIRRVCATKGIERVRFVTSHPKDISEELIRLYGEEEKLVRSLHLPLQSGSDRVLARMGRGYTSSAYMASIELLKKLYPGIALTTDIIVAFPGEEAPDFEATMSIIRDVEFDGIFSFKYSVRPGTKAQEYKDRVEPDIAGKRLSRLQELQKEIGKGKSRALIGTDQRVLVEGESKADAAELTGRTPCNRVVNFAGGRSRPGDIVDIAITGAYSNSLRGECL</sequence>
<evidence type="ECO:0000256" key="1">
    <source>
        <dbReference type="ARBA" id="ARBA00001966"/>
    </source>
</evidence>
<dbReference type="SMART" id="SM00729">
    <property type="entry name" value="Elp3"/>
    <property type="match status" value="1"/>
</dbReference>
<comment type="cofactor">
    <cofactor evidence="1">
        <name>[4Fe-4S] cluster</name>
        <dbReference type="ChEBI" id="CHEBI:49883"/>
    </cofactor>
</comment>
<proteinExistence type="inferred from homology"/>
<dbReference type="Pfam" id="PF00919">
    <property type="entry name" value="UPF0004"/>
    <property type="match status" value="1"/>
</dbReference>
<evidence type="ECO:0000256" key="5">
    <source>
        <dbReference type="ARBA" id="ARBA00023004"/>
    </source>
</evidence>
<feature type="domain" description="TRAM" evidence="7">
    <location>
        <begin position="381"/>
        <end position="443"/>
    </location>
</feature>
<dbReference type="InterPro" id="IPR038135">
    <property type="entry name" value="Methylthiotransferase_N_sf"/>
</dbReference>
<dbReference type="InterPro" id="IPR020612">
    <property type="entry name" value="Methylthiotransferase_CS"/>
</dbReference>
<evidence type="ECO:0000256" key="6">
    <source>
        <dbReference type="ARBA" id="ARBA00023014"/>
    </source>
</evidence>
<keyword evidence="3" id="KW-0949">S-adenosyl-L-methionine</keyword>
<evidence type="ECO:0000259" key="9">
    <source>
        <dbReference type="PROSITE" id="PS51918"/>
    </source>
</evidence>
<dbReference type="Gene3D" id="3.80.30.20">
    <property type="entry name" value="tm_1862 like domain"/>
    <property type="match status" value="1"/>
</dbReference>
<dbReference type="FunFam" id="3.40.50.12160:FF:000003">
    <property type="entry name" value="CDK5 regulatory subunit-associated protein 1"/>
    <property type="match status" value="1"/>
</dbReference>
<dbReference type="InterPro" id="IPR006463">
    <property type="entry name" value="MiaB_methiolase"/>
</dbReference>
<evidence type="ECO:0000256" key="2">
    <source>
        <dbReference type="ARBA" id="ARBA00022485"/>
    </source>
</evidence>
<dbReference type="EC" id="2.8.4.3" evidence="10"/>
<feature type="domain" description="MTTase N-terminal" evidence="8">
    <location>
        <begin position="10"/>
        <end position="126"/>
    </location>
</feature>
<gene>
    <name evidence="10" type="ORF">MNBD_DELTA02-594</name>
</gene>
<dbReference type="FunFam" id="3.80.30.20:FF:000001">
    <property type="entry name" value="tRNA-2-methylthio-N(6)-dimethylallyladenosine synthase 2"/>
    <property type="match status" value="1"/>
</dbReference>
<keyword evidence="4" id="KW-0479">Metal-binding</keyword>
<dbReference type="GO" id="GO:0005829">
    <property type="term" value="C:cytosol"/>
    <property type="evidence" value="ECO:0007669"/>
    <property type="project" value="TreeGrafter"/>
</dbReference>
<dbReference type="SFLD" id="SFLDG01061">
    <property type="entry name" value="methylthiotransferase"/>
    <property type="match status" value="1"/>
</dbReference>
<dbReference type="PROSITE" id="PS51918">
    <property type="entry name" value="RADICAL_SAM"/>
    <property type="match status" value="1"/>
</dbReference>
<evidence type="ECO:0000259" key="7">
    <source>
        <dbReference type="PROSITE" id="PS50926"/>
    </source>
</evidence>
<name>A0A3B0VDG0_9ZZZZ</name>
<dbReference type="InterPro" id="IPR005839">
    <property type="entry name" value="Methylthiotransferase"/>
</dbReference>
<dbReference type="PROSITE" id="PS01278">
    <property type="entry name" value="MTTASE_RADICAL"/>
    <property type="match status" value="1"/>
</dbReference>
<dbReference type="PROSITE" id="PS51449">
    <property type="entry name" value="MTTASE_N"/>
    <property type="match status" value="1"/>
</dbReference>
<reference evidence="10" key="1">
    <citation type="submission" date="2018-06" db="EMBL/GenBank/DDBJ databases">
        <authorList>
            <person name="Zhirakovskaya E."/>
        </authorList>
    </citation>
    <scope>NUCLEOTIDE SEQUENCE</scope>
</reference>
<keyword evidence="10" id="KW-0808">Transferase</keyword>
<dbReference type="AlphaFoldDB" id="A0A3B0VDG0"/>
<dbReference type="InterPro" id="IPR006638">
    <property type="entry name" value="Elp3/MiaA/NifB-like_rSAM"/>
</dbReference>
<dbReference type="PANTHER" id="PTHR43020">
    <property type="entry name" value="CDK5 REGULATORY SUBUNIT-ASSOCIATED PROTEIN 1"/>
    <property type="match status" value="1"/>
</dbReference>
<dbReference type="NCBIfam" id="TIGR01574">
    <property type="entry name" value="miaB-methiolase"/>
    <property type="match status" value="1"/>
</dbReference>
<dbReference type="SFLD" id="SFLDS00029">
    <property type="entry name" value="Radical_SAM"/>
    <property type="match status" value="1"/>
</dbReference>
<dbReference type="HAMAP" id="MF_01864">
    <property type="entry name" value="tRNA_metthiotr_MiaB"/>
    <property type="match status" value="1"/>
</dbReference>
<dbReference type="InterPro" id="IPR007197">
    <property type="entry name" value="rSAM"/>
</dbReference>
<dbReference type="SUPFAM" id="SSF102114">
    <property type="entry name" value="Radical SAM enzymes"/>
    <property type="match status" value="1"/>
</dbReference>
<feature type="domain" description="Radical SAM core" evidence="9">
    <location>
        <begin position="152"/>
        <end position="379"/>
    </location>
</feature>
<dbReference type="GO" id="GO:0035597">
    <property type="term" value="F:tRNA-2-methylthio-N(6)-dimethylallyladenosine(37) synthase activity"/>
    <property type="evidence" value="ECO:0007669"/>
    <property type="project" value="UniProtKB-EC"/>
</dbReference>
<dbReference type="EMBL" id="UOEZ01000078">
    <property type="protein sequence ID" value="VAW38730.1"/>
    <property type="molecule type" value="Genomic_DNA"/>
</dbReference>
<dbReference type="InterPro" id="IPR023404">
    <property type="entry name" value="rSAM_horseshoe"/>
</dbReference>
<dbReference type="Gene3D" id="3.40.50.12160">
    <property type="entry name" value="Methylthiotransferase, N-terminal domain"/>
    <property type="match status" value="1"/>
</dbReference>
<dbReference type="PROSITE" id="PS50926">
    <property type="entry name" value="TRAM"/>
    <property type="match status" value="1"/>
</dbReference>
<dbReference type="Pfam" id="PF01938">
    <property type="entry name" value="TRAM"/>
    <property type="match status" value="1"/>
</dbReference>
<dbReference type="Pfam" id="PF04055">
    <property type="entry name" value="Radical_SAM"/>
    <property type="match status" value="1"/>
</dbReference>
<dbReference type="GO" id="GO:0051539">
    <property type="term" value="F:4 iron, 4 sulfur cluster binding"/>
    <property type="evidence" value="ECO:0007669"/>
    <property type="project" value="UniProtKB-KW"/>
</dbReference>